<evidence type="ECO:0000256" key="1">
    <source>
        <dbReference type="ARBA" id="ARBA00001966"/>
    </source>
</evidence>
<evidence type="ECO:0000256" key="6">
    <source>
        <dbReference type="ARBA" id="ARBA00022723"/>
    </source>
</evidence>
<evidence type="ECO:0000256" key="9">
    <source>
        <dbReference type="ARBA" id="ARBA00023004"/>
    </source>
</evidence>
<evidence type="ECO:0000313" key="14">
    <source>
        <dbReference type="EMBL" id="WDZ83458.1"/>
    </source>
</evidence>
<proteinExistence type="predicted"/>
<dbReference type="PROSITE" id="PS51379">
    <property type="entry name" value="4FE4S_FER_2"/>
    <property type="match status" value="1"/>
</dbReference>
<evidence type="ECO:0000256" key="11">
    <source>
        <dbReference type="ARBA" id="ARBA00023291"/>
    </source>
</evidence>
<dbReference type="PRINTS" id="PR00354">
    <property type="entry name" value="7FE8SFRDOXIN"/>
</dbReference>
<protein>
    <recommendedName>
        <fullName evidence="3 12">Ferredoxin</fullName>
    </recommendedName>
</protein>
<accession>A0ABY7ZKQ7</accession>
<sequence>MTYAIGAPCIDVRDRSCVAVCPVDCIYEGARKLYIQPDECIDCGACMTECPTGAVVRLEDVSGPGAEFASDNRRFFEDVLPGRDRPLGSPGEAAAIGAISGDTELVRAHPRAH</sequence>
<dbReference type="SUPFAM" id="SSF54862">
    <property type="entry name" value="4Fe-4S ferredoxins"/>
    <property type="match status" value="1"/>
</dbReference>
<keyword evidence="8 12" id="KW-0249">Electron transport</keyword>
<dbReference type="InterPro" id="IPR017896">
    <property type="entry name" value="4Fe4S_Fe-S-bd"/>
</dbReference>
<evidence type="ECO:0000256" key="2">
    <source>
        <dbReference type="ARBA" id="ARBA00003532"/>
    </source>
</evidence>
<keyword evidence="15" id="KW-1185">Reference proteome</keyword>
<dbReference type="InterPro" id="IPR017900">
    <property type="entry name" value="4Fe4S_Fe_S_CS"/>
</dbReference>
<evidence type="ECO:0000259" key="13">
    <source>
        <dbReference type="PROSITE" id="PS51379"/>
    </source>
</evidence>
<dbReference type="PROSITE" id="PS00198">
    <property type="entry name" value="4FE4S_FER_1"/>
    <property type="match status" value="1"/>
</dbReference>
<evidence type="ECO:0000313" key="15">
    <source>
        <dbReference type="Proteomes" id="UP001219605"/>
    </source>
</evidence>
<feature type="domain" description="4Fe-4S ferredoxin-type" evidence="13">
    <location>
        <begin position="31"/>
        <end position="61"/>
    </location>
</feature>
<keyword evidence="6 12" id="KW-0479">Metal-binding</keyword>
<dbReference type="Proteomes" id="UP001219605">
    <property type="component" value="Chromosome"/>
</dbReference>
<keyword evidence="5 12" id="KW-0004">4Fe-4S</keyword>
<reference evidence="14 15" key="1">
    <citation type="submission" date="2023-02" db="EMBL/GenBank/DDBJ databases">
        <authorList>
            <person name="Mo P."/>
        </authorList>
    </citation>
    <scope>NUCLEOTIDE SEQUENCE [LARGE SCALE GENOMIC DNA]</scope>
    <source>
        <strain evidence="14 15">HUAS 3</strain>
    </source>
</reference>
<dbReference type="RefSeq" id="WP_275029982.1">
    <property type="nucleotide sequence ID" value="NZ_CP118615.1"/>
</dbReference>
<dbReference type="NCBIfam" id="NF045480">
    <property type="entry name" value="FdxA_Actino"/>
    <property type="match status" value="1"/>
</dbReference>
<evidence type="ECO:0000256" key="5">
    <source>
        <dbReference type="ARBA" id="ARBA00022485"/>
    </source>
</evidence>
<keyword evidence="9 12" id="KW-0408">Iron</keyword>
<comment type="cofactor">
    <cofactor evidence="12">
        <name>[3Fe-4S] cluster</name>
        <dbReference type="ChEBI" id="CHEBI:21137"/>
    </cofactor>
    <text evidence="12">Binds 1 [3Fe-4S] cluster.</text>
</comment>
<dbReference type="InterPro" id="IPR000813">
    <property type="entry name" value="7Fe_ferredoxin"/>
</dbReference>
<evidence type="ECO:0000256" key="7">
    <source>
        <dbReference type="ARBA" id="ARBA00022737"/>
    </source>
</evidence>
<organism evidence="14 15">
    <name type="scientific">Micromonospora cathayae</name>
    <dbReference type="NCBI Taxonomy" id="3028804"/>
    <lineage>
        <taxon>Bacteria</taxon>
        <taxon>Bacillati</taxon>
        <taxon>Actinomycetota</taxon>
        <taxon>Actinomycetes</taxon>
        <taxon>Micromonosporales</taxon>
        <taxon>Micromonosporaceae</taxon>
        <taxon>Micromonospora</taxon>
    </lineage>
</organism>
<evidence type="ECO:0000256" key="10">
    <source>
        <dbReference type="ARBA" id="ARBA00023014"/>
    </source>
</evidence>
<evidence type="ECO:0000256" key="3">
    <source>
        <dbReference type="ARBA" id="ARBA00013529"/>
    </source>
</evidence>
<keyword evidence="11 12" id="KW-0003">3Fe-4S</keyword>
<keyword evidence="4 12" id="KW-0813">Transport</keyword>
<gene>
    <name evidence="14" type="ORF">PVK37_23770</name>
</gene>
<dbReference type="PANTHER" id="PTHR42859:SF2">
    <property type="entry name" value="FERREDOXIN"/>
    <property type="match status" value="1"/>
</dbReference>
<evidence type="ECO:0000256" key="8">
    <source>
        <dbReference type="ARBA" id="ARBA00022982"/>
    </source>
</evidence>
<dbReference type="EMBL" id="CP118615">
    <property type="protein sequence ID" value="WDZ83458.1"/>
    <property type="molecule type" value="Genomic_DNA"/>
</dbReference>
<evidence type="ECO:0000256" key="12">
    <source>
        <dbReference type="RuleBase" id="RU365098"/>
    </source>
</evidence>
<comment type="function">
    <text evidence="2 12">Ferredoxins are iron-sulfur proteins that transfer electrons in a wide variety of metabolic reactions.</text>
</comment>
<dbReference type="InterPro" id="IPR050294">
    <property type="entry name" value="RnfB_subfamily"/>
</dbReference>
<dbReference type="Gene3D" id="3.30.70.20">
    <property type="match status" value="1"/>
</dbReference>
<dbReference type="PANTHER" id="PTHR42859">
    <property type="entry name" value="OXIDOREDUCTASE"/>
    <property type="match status" value="1"/>
</dbReference>
<dbReference type="InterPro" id="IPR054830">
    <property type="entry name" value="FdxA_Actino"/>
</dbReference>
<keyword evidence="7" id="KW-0677">Repeat</keyword>
<evidence type="ECO:0000256" key="4">
    <source>
        <dbReference type="ARBA" id="ARBA00022448"/>
    </source>
</evidence>
<keyword evidence="10 12" id="KW-0411">Iron-sulfur</keyword>
<name>A0ABY7ZKQ7_9ACTN</name>
<comment type="cofactor">
    <cofactor evidence="1 12">
        <name>[4Fe-4S] cluster</name>
        <dbReference type="ChEBI" id="CHEBI:49883"/>
    </cofactor>
</comment>
<dbReference type="Pfam" id="PF00037">
    <property type="entry name" value="Fer4"/>
    <property type="match status" value="1"/>
</dbReference>